<evidence type="ECO:0008006" key="9">
    <source>
        <dbReference type="Google" id="ProtNLM"/>
    </source>
</evidence>
<dbReference type="RefSeq" id="WP_098463970.1">
    <property type="nucleotide sequence ID" value="NZ_PDJJ01000001.1"/>
</dbReference>
<organism evidence="7 8">
    <name type="scientific">Isoptericola jiangsuensis</name>
    <dbReference type="NCBI Taxonomy" id="548579"/>
    <lineage>
        <taxon>Bacteria</taxon>
        <taxon>Bacillati</taxon>
        <taxon>Actinomycetota</taxon>
        <taxon>Actinomycetes</taxon>
        <taxon>Micrococcales</taxon>
        <taxon>Promicromonosporaceae</taxon>
        <taxon>Isoptericola</taxon>
    </lineage>
</organism>
<dbReference type="InterPro" id="IPR019109">
    <property type="entry name" value="MamF_MmsF"/>
</dbReference>
<protein>
    <recommendedName>
        <fullName evidence="9">Tic20 family protein</fullName>
    </recommendedName>
</protein>
<evidence type="ECO:0000256" key="5">
    <source>
        <dbReference type="SAM" id="MobiDB-lite"/>
    </source>
</evidence>
<feature type="transmembrane region" description="Helical" evidence="6">
    <location>
        <begin position="110"/>
        <end position="143"/>
    </location>
</feature>
<evidence type="ECO:0000256" key="2">
    <source>
        <dbReference type="ARBA" id="ARBA00022692"/>
    </source>
</evidence>
<dbReference type="Pfam" id="PF09685">
    <property type="entry name" value="MamF_MmsF"/>
    <property type="match status" value="1"/>
</dbReference>
<comment type="caution">
    <text evidence="7">The sequence shown here is derived from an EMBL/GenBank/DDBJ whole genome shotgun (WGS) entry which is preliminary data.</text>
</comment>
<dbReference type="AlphaFoldDB" id="A0A2A9EY16"/>
<proteinExistence type="predicted"/>
<evidence type="ECO:0000256" key="6">
    <source>
        <dbReference type="SAM" id="Phobius"/>
    </source>
</evidence>
<feature type="transmembrane region" description="Helical" evidence="6">
    <location>
        <begin position="66"/>
        <end position="89"/>
    </location>
</feature>
<comment type="subcellular location">
    <subcellularLocation>
        <location evidence="1">Membrane</location>
        <topology evidence="1">Multi-pass membrane protein</topology>
    </subcellularLocation>
</comment>
<keyword evidence="8" id="KW-1185">Reference proteome</keyword>
<dbReference type="Proteomes" id="UP000224130">
    <property type="component" value="Unassembled WGS sequence"/>
</dbReference>
<sequence>MSQTPGSPVPDEPEPADEQPAAPRPDAGQQPYGQPAAGGSPYTGPGYQQPYGYGPVPVSPSDERTWAIFAHLGGVFLSFLVPLIIWLVYRERSRYLDDQGKEALNFQITLAIAYVVGIVTSVIGIGVLILIAAWVCSIVFAILAAVACSRQEWYRYPLTFRFIR</sequence>
<gene>
    <name evidence="7" type="ORF">ATJ88_2349</name>
</gene>
<keyword evidence="3 6" id="KW-1133">Transmembrane helix</keyword>
<evidence type="ECO:0000313" key="7">
    <source>
        <dbReference type="EMBL" id="PFG43643.1"/>
    </source>
</evidence>
<evidence type="ECO:0000256" key="1">
    <source>
        <dbReference type="ARBA" id="ARBA00004141"/>
    </source>
</evidence>
<evidence type="ECO:0000256" key="4">
    <source>
        <dbReference type="ARBA" id="ARBA00023136"/>
    </source>
</evidence>
<feature type="region of interest" description="Disordered" evidence="5">
    <location>
        <begin position="1"/>
        <end position="42"/>
    </location>
</feature>
<reference evidence="7 8" key="1">
    <citation type="submission" date="2017-10" db="EMBL/GenBank/DDBJ databases">
        <title>Sequencing the genomes of 1000 actinobacteria strains.</title>
        <authorList>
            <person name="Klenk H.-P."/>
        </authorList>
    </citation>
    <scope>NUCLEOTIDE SEQUENCE [LARGE SCALE GENOMIC DNA]</scope>
    <source>
        <strain evidence="7 8">DSM 21863</strain>
    </source>
</reference>
<dbReference type="OrthoDB" id="9808930at2"/>
<evidence type="ECO:0000313" key="8">
    <source>
        <dbReference type="Proteomes" id="UP000224130"/>
    </source>
</evidence>
<accession>A0A2A9EY16</accession>
<keyword evidence="2 6" id="KW-0812">Transmembrane</keyword>
<name>A0A2A9EY16_9MICO</name>
<evidence type="ECO:0000256" key="3">
    <source>
        <dbReference type="ARBA" id="ARBA00022989"/>
    </source>
</evidence>
<feature type="compositionally biased region" description="Low complexity" evidence="5">
    <location>
        <begin position="18"/>
        <end position="42"/>
    </location>
</feature>
<dbReference type="EMBL" id="PDJJ01000001">
    <property type="protein sequence ID" value="PFG43643.1"/>
    <property type="molecule type" value="Genomic_DNA"/>
</dbReference>
<keyword evidence="4 6" id="KW-0472">Membrane</keyword>